<keyword evidence="8" id="KW-1185">Reference proteome</keyword>
<proteinExistence type="inferred from homology"/>
<evidence type="ECO:0000256" key="4">
    <source>
        <dbReference type="ARBA" id="ARBA00022989"/>
    </source>
</evidence>
<reference evidence="7 8" key="1">
    <citation type="submission" date="2016-06" db="EMBL/GenBank/DDBJ databases">
        <authorList>
            <person name="Kjaerup R.B."/>
            <person name="Dalgaard T.S."/>
            <person name="Juul-Madsen H.R."/>
        </authorList>
    </citation>
    <scope>NUCLEOTIDE SEQUENCE [LARGE SCALE GENOMIC DNA]</scope>
    <source>
        <strain evidence="7">2</strain>
    </source>
</reference>
<dbReference type="Pfam" id="PF01594">
    <property type="entry name" value="AI-2E_transport"/>
    <property type="match status" value="1"/>
</dbReference>
<feature type="transmembrane region" description="Helical" evidence="6">
    <location>
        <begin position="265"/>
        <end position="286"/>
    </location>
</feature>
<evidence type="ECO:0000256" key="3">
    <source>
        <dbReference type="ARBA" id="ARBA00022692"/>
    </source>
</evidence>
<evidence type="ECO:0000256" key="1">
    <source>
        <dbReference type="ARBA" id="ARBA00004141"/>
    </source>
</evidence>
<feature type="transmembrane region" description="Helical" evidence="6">
    <location>
        <begin position="239"/>
        <end position="259"/>
    </location>
</feature>
<dbReference type="PANTHER" id="PTHR21716">
    <property type="entry name" value="TRANSMEMBRANE PROTEIN"/>
    <property type="match status" value="1"/>
</dbReference>
<organism evidence="7 8">
    <name type="scientific">Candidatus Propionivibrio aalborgensis</name>
    <dbReference type="NCBI Taxonomy" id="1860101"/>
    <lineage>
        <taxon>Bacteria</taxon>
        <taxon>Pseudomonadati</taxon>
        <taxon>Pseudomonadota</taxon>
        <taxon>Betaproteobacteria</taxon>
        <taxon>Rhodocyclales</taxon>
        <taxon>Rhodocyclaceae</taxon>
        <taxon>Propionivibrio</taxon>
    </lineage>
</organism>
<protein>
    <recommendedName>
        <fullName evidence="9">Permease</fullName>
    </recommendedName>
</protein>
<gene>
    <name evidence="7" type="ORF">PROAA_2670006</name>
</gene>
<comment type="subcellular location">
    <subcellularLocation>
        <location evidence="1">Membrane</location>
        <topology evidence="1">Multi-pass membrane protein</topology>
    </subcellularLocation>
</comment>
<keyword evidence="5 6" id="KW-0472">Membrane</keyword>
<name>A0A1A8XUT8_9RHOO</name>
<dbReference type="RefSeq" id="WP_186411197.1">
    <property type="nucleotide sequence ID" value="NZ_FLQY01000187.1"/>
</dbReference>
<dbReference type="GO" id="GO:0016020">
    <property type="term" value="C:membrane"/>
    <property type="evidence" value="ECO:0007669"/>
    <property type="project" value="UniProtKB-SubCell"/>
</dbReference>
<keyword evidence="3 6" id="KW-0812">Transmembrane</keyword>
<evidence type="ECO:0000256" key="6">
    <source>
        <dbReference type="SAM" id="Phobius"/>
    </source>
</evidence>
<evidence type="ECO:0000313" key="8">
    <source>
        <dbReference type="Proteomes" id="UP000199600"/>
    </source>
</evidence>
<dbReference type="InterPro" id="IPR002549">
    <property type="entry name" value="AI-2E-like"/>
</dbReference>
<accession>A0A1A8XUT8</accession>
<keyword evidence="4 6" id="KW-1133">Transmembrane helix</keyword>
<evidence type="ECO:0000256" key="5">
    <source>
        <dbReference type="ARBA" id="ARBA00023136"/>
    </source>
</evidence>
<feature type="transmembrane region" description="Helical" evidence="6">
    <location>
        <begin position="210"/>
        <end position="232"/>
    </location>
</feature>
<feature type="transmembrane region" description="Helical" evidence="6">
    <location>
        <begin position="12"/>
        <end position="41"/>
    </location>
</feature>
<dbReference type="EMBL" id="FLQY01000187">
    <property type="protein sequence ID" value="SBT08332.1"/>
    <property type="molecule type" value="Genomic_DNA"/>
</dbReference>
<feature type="transmembrane region" description="Helical" evidence="6">
    <location>
        <begin position="62"/>
        <end position="84"/>
    </location>
</feature>
<sequence length="354" mass="37284">MPDSSSPYSRLVPWLALAGLTALVGLVMSPFLAPLAWAGIIAYTSWPLMERLRGRCGGRDTLAAGLATALAGLTLVVPLVWLIWLAQDEVGQLYPAVRSFVAAPPELPDWLTGAPWLGDWLVHQRTALLDDPQGMIVAAKAWFAGHANEVASFAGGLGKNLAKLALALMTLFFVYRDGARMVRELRHVLARFLGPRTNAYLSAAGATTRAVVYGFLLTAIVQGALAGLGYWVAGLGSPVMLGIITALFALIPFATPIAWGSAGAWLLLQGETGAAIGVWLWGAAVVSQIDNVLRPIFISSIGDIPFLLVLFGVLGGILAFGLVGLFAGPVVLAVAWAVWGEWTAHLDAPSEPGS</sequence>
<feature type="transmembrane region" description="Helical" evidence="6">
    <location>
        <begin position="306"/>
        <end position="339"/>
    </location>
</feature>
<dbReference type="AlphaFoldDB" id="A0A1A8XUT8"/>
<dbReference type="PANTHER" id="PTHR21716:SF4">
    <property type="entry name" value="TRANSMEMBRANE PROTEIN 245"/>
    <property type="match status" value="1"/>
</dbReference>
<evidence type="ECO:0000313" key="7">
    <source>
        <dbReference type="EMBL" id="SBT08332.1"/>
    </source>
</evidence>
<evidence type="ECO:0008006" key="9">
    <source>
        <dbReference type="Google" id="ProtNLM"/>
    </source>
</evidence>
<evidence type="ECO:0000256" key="2">
    <source>
        <dbReference type="ARBA" id="ARBA00009773"/>
    </source>
</evidence>
<dbReference type="Proteomes" id="UP000199600">
    <property type="component" value="Unassembled WGS sequence"/>
</dbReference>
<comment type="similarity">
    <text evidence="2">Belongs to the autoinducer-2 exporter (AI-2E) (TC 2.A.86) family.</text>
</comment>